<dbReference type="PANTHER" id="PTHR45629:SF7">
    <property type="entry name" value="DNA EXCISION REPAIR PROTEIN ERCC-6-RELATED"/>
    <property type="match status" value="1"/>
</dbReference>
<gene>
    <name evidence="1" type="ORF">A2Y62_12380</name>
</gene>
<reference evidence="1 2" key="1">
    <citation type="journal article" date="2016" name="Nat. Commun.">
        <title>Thousands of microbial genomes shed light on interconnected biogeochemical processes in an aquifer system.</title>
        <authorList>
            <person name="Anantharaman K."/>
            <person name="Brown C.T."/>
            <person name="Hug L.A."/>
            <person name="Sharon I."/>
            <person name="Castelle C.J."/>
            <person name="Probst A.J."/>
            <person name="Thomas B.C."/>
            <person name="Singh A."/>
            <person name="Wilkins M.J."/>
            <person name="Karaoz U."/>
            <person name="Brodie E.L."/>
            <person name="Williams K.H."/>
            <person name="Hubbard S.S."/>
            <person name="Banfield J.F."/>
        </authorList>
    </citation>
    <scope>NUCLEOTIDE SEQUENCE [LARGE SCALE GENOMIC DNA]</scope>
</reference>
<dbReference type="SUPFAM" id="SSF52540">
    <property type="entry name" value="P-loop containing nucleoside triphosphate hydrolases"/>
    <property type="match status" value="1"/>
</dbReference>
<name>A0A1F5VSP0_9BACT</name>
<dbReference type="EMBL" id="MFGW01000093">
    <property type="protein sequence ID" value="OGF66370.1"/>
    <property type="molecule type" value="Genomic_DNA"/>
</dbReference>
<comment type="caution">
    <text evidence="1">The sequence shown here is derived from an EMBL/GenBank/DDBJ whole genome shotgun (WGS) entry which is preliminary data.</text>
</comment>
<accession>A0A1F5VSP0</accession>
<evidence type="ECO:0000313" key="2">
    <source>
        <dbReference type="Proteomes" id="UP000178943"/>
    </source>
</evidence>
<dbReference type="STRING" id="1817863.A2Y62_12380"/>
<dbReference type="PANTHER" id="PTHR45629">
    <property type="entry name" value="SNF2/RAD54 FAMILY MEMBER"/>
    <property type="match status" value="1"/>
</dbReference>
<sequence length="103" mass="11634">MKDVESAEGIQRRGFIFKLITALKQICNHPALFAKRGAPKMNLSGKSVALIAILEKVHAVHEKALIFTQYKEMGDLLTEIIGEQLKEEPLFFHGSLSRTKREK</sequence>
<dbReference type="GO" id="GO:0015616">
    <property type="term" value="F:DNA translocase activity"/>
    <property type="evidence" value="ECO:0007669"/>
    <property type="project" value="TreeGrafter"/>
</dbReference>
<proteinExistence type="predicted"/>
<dbReference type="InterPro" id="IPR050496">
    <property type="entry name" value="SNF2_RAD54_helicase_repair"/>
</dbReference>
<evidence type="ECO:0000313" key="1">
    <source>
        <dbReference type="EMBL" id="OGF66370.1"/>
    </source>
</evidence>
<organism evidence="1 2">
    <name type="scientific">Candidatus Fischerbacteria bacterium RBG_13_37_8</name>
    <dbReference type="NCBI Taxonomy" id="1817863"/>
    <lineage>
        <taxon>Bacteria</taxon>
        <taxon>Candidatus Fischeribacteriota</taxon>
    </lineage>
</organism>
<evidence type="ECO:0008006" key="3">
    <source>
        <dbReference type="Google" id="ProtNLM"/>
    </source>
</evidence>
<protein>
    <recommendedName>
        <fullName evidence="3">SNF2 N-terminal domain-containing protein</fullName>
    </recommendedName>
</protein>
<dbReference type="Proteomes" id="UP000178943">
    <property type="component" value="Unassembled WGS sequence"/>
</dbReference>
<dbReference type="Gene3D" id="3.40.50.300">
    <property type="entry name" value="P-loop containing nucleotide triphosphate hydrolases"/>
    <property type="match status" value="1"/>
</dbReference>
<dbReference type="AlphaFoldDB" id="A0A1F5VSP0"/>
<dbReference type="InterPro" id="IPR027417">
    <property type="entry name" value="P-loop_NTPase"/>
</dbReference>